<protein>
    <submittedName>
        <fullName evidence="2">VOC family protein</fullName>
    </submittedName>
</protein>
<evidence type="ECO:0000259" key="1">
    <source>
        <dbReference type="PROSITE" id="PS51819"/>
    </source>
</evidence>
<dbReference type="CDD" id="cd07263">
    <property type="entry name" value="VOC_like"/>
    <property type="match status" value="1"/>
</dbReference>
<dbReference type="InterPro" id="IPR004360">
    <property type="entry name" value="Glyas_Fos-R_dOase_dom"/>
</dbReference>
<gene>
    <name evidence="2" type="ORF">H8K36_12565</name>
</gene>
<comment type="caution">
    <text evidence="2">The sequence shown here is derived from an EMBL/GenBank/DDBJ whole genome shotgun (WGS) entry which is preliminary data.</text>
</comment>
<accession>A0A923HTD5</accession>
<keyword evidence="3" id="KW-1185">Reference proteome</keyword>
<dbReference type="Gene3D" id="3.10.180.10">
    <property type="entry name" value="2,3-Dihydroxybiphenyl 1,2-Dioxygenase, domain 1"/>
    <property type="match status" value="1"/>
</dbReference>
<reference evidence="2" key="1">
    <citation type="submission" date="2020-08" db="EMBL/GenBank/DDBJ databases">
        <title>Novel species isolated from subtropical streams in China.</title>
        <authorList>
            <person name="Lu H."/>
        </authorList>
    </citation>
    <scope>NUCLEOTIDE SEQUENCE</scope>
    <source>
        <strain evidence="2">LX22W</strain>
    </source>
</reference>
<dbReference type="SUPFAM" id="SSF54593">
    <property type="entry name" value="Glyoxalase/Bleomycin resistance protein/Dihydroxybiphenyl dioxygenase"/>
    <property type="match status" value="1"/>
</dbReference>
<evidence type="ECO:0000313" key="2">
    <source>
        <dbReference type="EMBL" id="MBC3882217.1"/>
    </source>
</evidence>
<evidence type="ECO:0000313" key="3">
    <source>
        <dbReference type="Proteomes" id="UP000627446"/>
    </source>
</evidence>
<feature type="domain" description="VOC" evidence="1">
    <location>
        <begin position="4"/>
        <end position="132"/>
    </location>
</feature>
<name>A0A923HTD5_9BURK</name>
<sequence length="138" mass="15293">MKQTLGLITLVVRDYDEALLFYVEKLGFVLIEDSFIAEQNKRWVVVAPAGSEAASTTKLLLARASNSTQAERVGDQTGGRVMGFLHTDNFQRDFESYQRKGVEFVRGPNQAPYGMVAVFKDLYGNLWDLIGPADASSP</sequence>
<dbReference type="Pfam" id="PF00903">
    <property type="entry name" value="Glyoxalase"/>
    <property type="match status" value="1"/>
</dbReference>
<dbReference type="PROSITE" id="PS51819">
    <property type="entry name" value="VOC"/>
    <property type="match status" value="1"/>
</dbReference>
<dbReference type="InterPro" id="IPR029068">
    <property type="entry name" value="Glyas_Bleomycin-R_OHBP_Dase"/>
</dbReference>
<dbReference type="EMBL" id="JACOFZ010000004">
    <property type="protein sequence ID" value="MBC3882217.1"/>
    <property type="molecule type" value="Genomic_DNA"/>
</dbReference>
<dbReference type="Proteomes" id="UP000627446">
    <property type="component" value="Unassembled WGS sequence"/>
</dbReference>
<dbReference type="PANTHER" id="PTHR36437:SF2">
    <property type="entry name" value="GLYOXALASE_BLEOMYCIN RESISTANCE PROTEIN_DIOXYGENASE"/>
    <property type="match status" value="1"/>
</dbReference>
<dbReference type="InterPro" id="IPR037523">
    <property type="entry name" value="VOC_core"/>
</dbReference>
<dbReference type="RefSeq" id="WP_186916823.1">
    <property type="nucleotide sequence ID" value="NZ_JACOFZ010000004.1"/>
</dbReference>
<proteinExistence type="predicted"/>
<dbReference type="PANTHER" id="PTHR36437">
    <property type="entry name" value="GLYOXALASE/BLEOMYCIN RESISTANCE PROTEIN/DIOXYGENASE"/>
    <property type="match status" value="1"/>
</dbReference>
<organism evidence="2 3">
    <name type="scientific">Undibacterium nitidum</name>
    <dbReference type="NCBI Taxonomy" id="2762298"/>
    <lineage>
        <taxon>Bacteria</taxon>
        <taxon>Pseudomonadati</taxon>
        <taxon>Pseudomonadota</taxon>
        <taxon>Betaproteobacteria</taxon>
        <taxon>Burkholderiales</taxon>
        <taxon>Oxalobacteraceae</taxon>
        <taxon>Undibacterium</taxon>
    </lineage>
</organism>
<dbReference type="AlphaFoldDB" id="A0A923HTD5"/>